<dbReference type="PANTHER" id="PTHR30537">
    <property type="entry name" value="HTH-TYPE TRANSCRIPTIONAL REGULATOR"/>
    <property type="match status" value="1"/>
</dbReference>
<evidence type="ECO:0000256" key="3">
    <source>
        <dbReference type="ARBA" id="ARBA00023125"/>
    </source>
</evidence>
<dbReference type="RefSeq" id="WP_093517116.1">
    <property type="nucleotide sequence ID" value="NZ_FOSK01000002.1"/>
</dbReference>
<dbReference type="PANTHER" id="PTHR30537:SF26">
    <property type="entry name" value="GLYCINE CLEAVAGE SYSTEM TRANSCRIPTIONAL ACTIVATOR"/>
    <property type="match status" value="1"/>
</dbReference>
<dbReference type="Pfam" id="PF00126">
    <property type="entry name" value="HTH_1"/>
    <property type="match status" value="1"/>
</dbReference>
<dbReference type="Gene3D" id="3.40.190.10">
    <property type="entry name" value="Periplasmic binding protein-like II"/>
    <property type="match status" value="2"/>
</dbReference>
<dbReference type="InterPro" id="IPR005119">
    <property type="entry name" value="LysR_subst-bd"/>
</dbReference>
<keyword evidence="2" id="KW-0805">Transcription regulation</keyword>
<proteinExistence type="inferred from homology"/>
<evidence type="ECO:0000256" key="1">
    <source>
        <dbReference type="ARBA" id="ARBA00009437"/>
    </source>
</evidence>
<dbReference type="Gene3D" id="1.10.10.10">
    <property type="entry name" value="Winged helix-like DNA-binding domain superfamily/Winged helix DNA-binding domain"/>
    <property type="match status" value="1"/>
</dbReference>
<comment type="caution">
    <text evidence="6">The sequence shown here is derived from an EMBL/GenBank/DDBJ whole genome shotgun (WGS) entry which is preliminary data.</text>
</comment>
<dbReference type="InterPro" id="IPR036390">
    <property type="entry name" value="WH_DNA-bd_sf"/>
</dbReference>
<dbReference type="InterPro" id="IPR036388">
    <property type="entry name" value="WH-like_DNA-bd_sf"/>
</dbReference>
<sequence>MPQIPSLKSIQAFEVVVRRLSFKDAAEELHVTPTAISHQIKNLEEHFGVALFHRLPRSLRLTKEGEIYAPFIRDAFEKLNAGSAALLNDDLDGTLTITTTNSFASNWLVPRLKRFSEQNPLIAVKVLGSDELLTFPKDNIDLAIRYGEPDHVDLHAAWILDDYVSAVCAPDYLPTSPELSMLQKGQLIQYEWTGFSDKDPSWEGWFQNQGFGFAPQKPVNTFSEEHMCISAARDGHGVALVSLIAAARDLEEKRLVAPFDYSVKNKSYYLVCPKSSANRAKVQVFQDWLLDEADLFRDSVIGQRFFEK</sequence>
<evidence type="ECO:0000259" key="5">
    <source>
        <dbReference type="PROSITE" id="PS50931"/>
    </source>
</evidence>
<comment type="similarity">
    <text evidence="1">Belongs to the LysR transcriptional regulatory family.</text>
</comment>
<dbReference type="CDD" id="cd08432">
    <property type="entry name" value="PBP2_GcdR_TrpI_HvrB_AmpR_like"/>
    <property type="match status" value="1"/>
</dbReference>
<evidence type="ECO:0000256" key="4">
    <source>
        <dbReference type="ARBA" id="ARBA00023163"/>
    </source>
</evidence>
<evidence type="ECO:0000313" key="6">
    <source>
        <dbReference type="EMBL" id="SFK07795.1"/>
    </source>
</evidence>
<dbReference type="Pfam" id="PF03466">
    <property type="entry name" value="LysR_substrate"/>
    <property type="match status" value="1"/>
</dbReference>
<name>A0A1I3WJX5_9HYPH</name>
<evidence type="ECO:0000313" key="7">
    <source>
        <dbReference type="Proteomes" id="UP000199598"/>
    </source>
</evidence>
<keyword evidence="3" id="KW-0238">DNA-binding</keyword>
<dbReference type="PRINTS" id="PR00039">
    <property type="entry name" value="HTHLYSR"/>
</dbReference>
<organism evidence="6 7">
    <name type="scientific">Pseudovibrio ascidiaceicola</name>
    <dbReference type="NCBI Taxonomy" id="285279"/>
    <lineage>
        <taxon>Bacteria</taxon>
        <taxon>Pseudomonadati</taxon>
        <taxon>Pseudomonadota</taxon>
        <taxon>Alphaproteobacteria</taxon>
        <taxon>Hyphomicrobiales</taxon>
        <taxon>Stappiaceae</taxon>
        <taxon>Pseudovibrio</taxon>
    </lineage>
</organism>
<accession>A0A1I3WJX5</accession>
<keyword evidence="4" id="KW-0804">Transcription</keyword>
<feature type="domain" description="HTH lysR-type" evidence="5">
    <location>
        <begin position="5"/>
        <end position="62"/>
    </location>
</feature>
<dbReference type="PROSITE" id="PS50931">
    <property type="entry name" value="HTH_LYSR"/>
    <property type="match status" value="1"/>
</dbReference>
<evidence type="ECO:0000256" key="2">
    <source>
        <dbReference type="ARBA" id="ARBA00023015"/>
    </source>
</evidence>
<dbReference type="SUPFAM" id="SSF53850">
    <property type="entry name" value="Periplasmic binding protein-like II"/>
    <property type="match status" value="1"/>
</dbReference>
<dbReference type="Proteomes" id="UP000199598">
    <property type="component" value="Unassembled WGS sequence"/>
</dbReference>
<dbReference type="SUPFAM" id="SSF46785">
    <property type="entry name" value="Winged helix' DNA-binding domain"/>
    <property type="match status" value="1"/>
</dbReference>
<dbReference type="InterPro" id="IPR000847">
    <property type="entry name" value="LysR_HTH_N"/>
</dbReference>
<gene>
    <name evidence="6" type="ORF">SAMN04488518_1024</name>
</gene>
<dbReference type="InterPro" id="IPR058163">
    <property type="entry name" value="LysR-type_TF_proteobact-type"/>
</dbReference>
<dbReference type="EMBL" id="FOSK01000002">
    <property type="protein sequence ID" value="SFK07795.1"/>
    <property type="molecule type" value="Genomic_DNA"/>
</dbReference>
<protein>
    <submittedName>
        <fullName evidence="6">LysR family transcriptional regulator, glycine cleavage system transcriptional activator</fullName>
    </submittedName>
</protein>
<keyword evidence="7" id="KW-1185">Reference proteome</keyword>
<reference evidence="6 7" key="1">
    <citation type="submission" date="2016-10" db="EMBL/GenBank/DDBJ databases">
        <authorList>
            <person name="Varghese N."/>
            <person name="Submissions S."/>
        </authorList>
    </citation>
    <scope>NUCLEOTIDE SEQUENCE [LARGE SCALE GENOMIC DNA]</scope>
    <source>
        <strain evidence="6 7">DSM 16392</strain>
    </source>
</reference>